<evidence type="ECO:0000256" key="1">
    <source>
        <dbReference type="ARBA" id="ARBA00006484"/>
    </source>
</evidence>
<name>A0ABN3K096_9ACTN</name>
<dbReference type="InterPro" id="IPR036291">
    <property type="entry name" value="NAD(P)-bd_dom_sf"/>
</dbReference>
<sequence>MPGRLQDKVAIVTGAGSGIGRAIALRFAAEGATVVAADVSGGERAVAAEGGERVEPFSCDVSDEAAVVALMEHCRDRHGRLDVLANNAGISNSPERVHEMDMAAFDRVMAVNVRGSYLVLKHALPLLLRAPSGASVVNTASIGGFRATPGASPYLMSKGAQVMMTRVAALEYVKDGIRVNAVCPGTTETAILDGSTPEMREMLSARIPIGRLGAPEEVANLALFLASDESSYITGQCYVIDGGRSAG</sequence>
<dbReference type="CDD" id="cd05233">
    <property type="entry name" value="SDR_c"/>
    <property type="match status" value="1"/>
</dbReference>
<evidence type="ECO:0000259" key="3">
    <source>
        <dbReference type="SMART" id="SM00822"/>
    </source>
</evidence>
<accession>A0ABN3K096</accession>
<evidence type="ECO:0000256" key="2">
    <source>
        <dbReference type="ARBA" id="ARBA00023002"/>
    </source>
</evidence>
<protein>
    <submittedName>
        <fullName evidence="4">SDR family oxidoreductase</fullName>
    </submittedName>
</protein>
<dbReference type="InterPro" id="IPR002347">
    <property type="entry name" value="SDR_fam"/>
</dbReference>
<evidence type="ECO:0000313" key="4">
    <source>
        <dbReference type="EMBL" id="GAA2445723.1"/>
    </source>
</evidence>
<organism evidence="4 5">
    <name type="scientific">Actinomadura vinacea</name>
    <dbReference type="NCBI Taxonomy" id="115336"/>
    <lineage>
        <taxon>Bacteria</taxon>
        <taxon>Bacillati</taxon>
        <taxon>Actinomycetota</taxon>
        <taxon>Actinomycetes</taxon>
        <taxon>Streptosporangiales</taxon>
        <taxon>Thermomonosporaceae</taxon>
        <taxon>Actinomadura</taxon>
    </lineage>
</organism>
<dbReference type="RefSeq" id="WP_344595356.1">
    <property type="nucleotide sequence ID" value="NZ_BAAARW010000030.1"/>
</dbReference>
<gene>
    <name evidence="4" type="ORF">GCM10010191_73330</name>
</gene>
<dbReference type="PRINTS" id="PR00080">
    <property type="entry name" value="SDRFAMILY"/>
</dbReference>
<proteinExistence type="inferred from homology"/>
<dbReference type="PANTHER" id="PTHR24321:SF14">
    <property type="entry name" value="SHORT-CHAIN TYPE DEHYDROGENASE_REDUCTASE BLR2146-RELATED"/>
    <property type="match status" value="1"/>
</dbReference>
<dbReference type="InterPro" id="IPR057326">
    <property type="entry name" value="KR_dom"/>
</dbReference>
<reference evidence="4 5" key="1">
    <citation type="journal article" date="2019" name="Int. J. Syst. Evol. Microbiol.">
        <title>The Global Catalogue of Microorganisms (GCM) 10K type strain sequencing project: providing services to taxonomists for standard genome sequencing and annotation.</title>
        <authorList>
            <consortium name="The Broad Institute Genomics Platform"/>
            <consortium name="The Broad Institute Genome Sequencing Center for Infectious Disease"/>
            <person name="Wu L."/>
            <person name="Ma J."/>
        </authorList>
    </citation>
    <scope>NUCLEOTIDE SEQUENCE [LARGE SCALE GENOMIC DNA]</scope>
    <source>
        <strain evidence="4 5">JCM 3325</strain>
    </source>
</reference>
<dbReference type="PRINTS" id="PR00081">
    <property type="entry name" value="GDHRDH"/>
</dbReference>
<keyword evidence="5" id="KW-1185">Reference proteome</keyword>
<dbReference type="Pfam" id="PF13561">
    <property type="entry name" value="adh_short_C2"/>
    <property type="match status" value="1"/>
</dbReference>
<dbReference type="SMART" id="SM00822">
    <property type="entry name" value="PKS_KR"/>
    <property type="match status" value="1"/>
</dbReference>
<dbReference type="PANTHER" id="PTHR24321">
    <property type="entry name" value="DEHYDROGENASES, SHORT CHAIN"/>
    <property type="match status" value="1"/>
</dbReference>
<dbReference type="NCBIfam" id="NF005559">
    <property type="entry name" value="PRK07231.1"/>
    <property type="match status" value="1"/>
</dbReference>
<comment type="similarity">
    <text evidence="1">Belongs to the short-chain dehydrogenases/reductases (SDR) family.</text>
</comment>
<dbReference type="EMBL" id="BAAARW010000030">
    <property type="protein sequence ID" value="GAA2445723.1"/>
    <property type="molecule type" value="Genomic_DNA"/>
</dbReference>
<comment type="caution">
    <text evidence="4">The sequence shown here is derived from an EMBL/GenBank/DDBJ whole genome shotgun (WGS) entry which is preliminary data.</text>
</comment>
<dbReference type="Proteomes" id="UP001501231">
    <property type="component" value="Unassembled WGS sequence"/>
</dbReference>
<dbReference type="Gene3D" id="3.40.50.720">
    <property type="entry name" value="NAD(P)-binding Rossmann-like Domain"/>
    <property type="match status" value="1"/>
</dbReference>
<dbReference type="SUPFAM" id="SSF51735">
    <property type="entry name" value="NAD(P)-binding Rossmann-fold domains"/>
    <property type="match status" value="1"/>
</dbReference>
<feature type="domain" description="Ketoreductase" evidence="3">
    <location>
        <begin position="8"/>
        <end position="176"/>
    </location>
</feature>
<keyword evidence="2" id="KW-0560">Oxidoreductase</keyword>
<evidence type="ECO:0000313" key="5">
    <source>
        <dbReference type="Proteomes" id="UP001501231"/>
    </source>
</evidence>